<evidence type="ECO:0000313" key="5">
    <source>
        <dbReference type="Proteomes" id="UP000198599"/>
    </source>
</evidence>
<feature type="domain" description="N-acetyltransferase" evidence="3">
    <location>
        <begin position="3"/>
        <end position="150"/>
    </location>
</feature>
<keyword evidence="2 4" id="KW-0012">Acyltransferase</keyword>
<organism evidence="4 5">
    <name type="scientific">Roseovarius lutimaris</name>
    <dbReference type="NCBI Taxonomy" id="1005928"/>
    <lineage>
        <taxon>Bacteria</taxon>
        <taxon>Pseudomonadati</taxon>
        <taxon>Pseudomonadota</taxon>
        <taxon>Alphaproteobacteria</taxon>
        <taxon>Rhodobacterales</taxon>
        <taxon>Roseobacteraceae</taxon>
        <taxon>Roseovarius</taxon>
    </lineage>
</organism>
<proteinExistence type="predicted"/>
<dbReference type="InterPro" id="IPR050832">
    <property type="entry name" value="Bact_Acetyltransf"/>
</dbReference>
<dbReference type="GO" id="GO:0016747">
    <property type="term" value="F:acyltransferase activity, transferring groups other than amino-acyl groups"/>
    <property type="evidence" value="ECO:0007669"/>
    <property type="project" value="InterPro"/>
</dbReference>
<dbReference type="OrthoDB" id="9789603at2"/>
<keyword evidence="1 4" id="KW-0808">Transferase</keyword>
<dbReference type="RefSeq" id="WP_092837987.1">
    <property type="nucleotide sequence ID" value="NZ_FOVP01000010.1"/>
</dbReference>
<reference evidence="5" key="1">
    <citation type="submission" date="2016-10" db="EMBL/GenBank/DDBJ databases">
        <authorList>
            <person name="Varghese N."/>
            <person name="Submissions S."/>
        </authorList>
    </citation>
    <scope>NUCLEOTIDE SEQUENCE [LARGE SCALE GENOMIC DNA]</scope>
    <source>
        <strain evidence="5">DSM 28463</strain>
    </source>
</reference>
<evidence type="ECO:0000256" key="1">
    <source>
        <dbReference type="ARBA" id="ARBA00022679"/>
    </source>
</evidence>
<dbReference type="AlphaFoldDB" id="A0A1I5CH30"/>
<dbReference type="Pfam" id="PF00583">
    <property type="entry name" value="Acetyltransf_1"/>
    <property type="match status" value="1"/>
</dbReference>
<dbReference type="PANTHER" id="PTHR43877:SF2">
    <property type="entry name" value="AMINOALKYLPHOSPHONATE N-ACETYLTRANSFERASE-RELATED"/>
    <property type="match status" value="1"/>
</dbReference>
<dbReference type="PANTHER" id="PTHR43877">
    <property type="entry name" value="AMINOALKYLPHOSPHONATE N-ACETYLTRANSFERASE-RELATED-RELATED"/>
    <property type="match status" value="1"/>
</dbReference>
<evidence type="ECO:0000313" key="4">
    <source>
        <dbReference type="EMBL" id="SFN86320.1"/>
    </source>
</evidence>
<dbReference type="InterPro" id="IPR000182">
    <property type="entry name" value="GNAT_dom"/>
</dbReference>
<protein>
    <submittedName>
        <fullName evidence="4">L-amino acid N-acyltransferase YncA</fullName>
    </submittedName>
</protein>
<dbReference type="SUPFAM" id="SSF55729">
    <property type="entry name" value="Acyl-CoA N-acyltransferases (Nat)"/>
    <property type="match status" value="1"/>
</dbReference>
<gene>
    <name evidence="4" type="ORF">SAMN04487859_11044</name>
</gene>
<dbReference type="EMBL" id="FOVP01000010">
    <property type="protein sequence ID" value="SFN86320.1"/>
    <property type="molecule type" value="Genomic_DNA"/>
</dbReference>
<sequence>MQLIFRPARREDVAAVVALLADDQLGQGRERDDSAIYLAAFDAMQAEGNNHLIVGVDEAETVLATYQLTFISGLSLAAARRAQVESVRIASSMRGQGLGHQMFSDVEARARAAGCALIQLTMNQTRTDSRRFYESLGFTASHFGFKRALD</sequence>
<evidence type="ECO:0000256" key="2">
    <source>
        <dbReference type="ARBA" id="ARBA00023315"/>
    </source>
</evidence>
<dbReference type="STRING" id="1005928.SAMN04487859_11044"/>
<dbReference type="Proteomes" id="UP000198599">
    <property type="component" value="Unassembled WGS sequence"/>
</dbReference>
<accession>A0A1I5CH30</accession>
<dbReference type="CDD" id="cd04301">
    <property type="entry name" value="NAT_SF"/>
    <property type="match status" value="1"/>
</dbReference>
<name>A0A1I5CH30_9RHOB</name>
<dbReference type="Gene3D" id="3.40.630.30">
    <property type="match status" value="1"/>
</dbReference>
<dbReference type="PROSITE" id="PS51186">
    <property type="entry name" value="GNAT"/>
    <property type="match status" value="1"/>
</dbReference>
<dbReference type="InterPro" id="IPR016181">
    <property type="entry name" value="Acyl_CoA_acyltransferase"/>
</dbReference>
<evidence type="ECO:0000259" key="3">
    <source>
        <dbReference type="PROSITE" id="PS51186"/>
    </source>
</evidence>
<keyword evidence="5" id="KW-1185">Reference proteome</keyword>